<keyword evidence="6" id="KW-1133">Transmembrane helix</keyword>
<keyword evidence="1" id="KW-0479">Metal-binding</keyword>
<feature type="compositionally biased region" description="Polar residues" evidence="5">
    <location>
        <begin position="1564"/>
        <end position="1586"/>
    </location>
</feature>
<dbReference type="PROSITE" id="PS50089">
    <property type="entry name" value="ZF_RING_2"/>
    <property type="match status" value="1"/>
</dbReference>
<dbReference type="GO" id="GO:0005737">
    <property type="term" value="C:cytoplasm"/>
    <property type="evidence" value="ECO:0007669"/>
    <property type="project" value="UniProtKB-ARBA"/>
</dbReference>
<feature type="region of interest" description="Disordered" evidence="5">
    <location>
        <begin position="1265"/>
        <end position="1320"/>
    </location>
</feature>
<feature type="region of interest" description="Disordered" evidence="5">
    <location>
        <begin position="1096"/>
        <end position="1210"/>
    </location>
</feature>
<feature type="transmembrane region" description="Helical" evidence="6">
    <location>
        <begin position="887"/>
        <end position="909"/>
    </location>
</feature>
<feature type="region of interest" description="Disordered" evidence="5">
    <location>
        <begin position="109"/>
        <end position="151"/>
    </location>
</feature>
<sequence length="1758" mass="192878">MAGIDYSRWEQLEASSEEENESSPVEGMETWSDVATCTCCGGERCMEAPLERMDYRKAAVEYLDSMKARNMPPPDVRAKLEAMGKWFLESESSDVLFEKMRSIWGNMDKSDRTVMREQHKKKEKTNEKERTSERNGKTETTDEHPVEKAKKQTTLLRFYRENATEMARKEPKDRQTGTFVDNEHAARYTTEQSAPHRERTETHTNIPETIDSLLLDTKKLALKRQTTEMDQKFGYWDMQGQLFDGGKLLFRPCAVFHAKEVPAHRQRALLAPVRADHAKKIAMGHPDPMRALDRAAAPCLMALRNAHCPFDGPLLHSYCLGGSTGDSLEVFRRCPAISKLLKMGPMSLKEAENAIHSLRLSVVDLPRLVLLSLDQKLHDQGSSILKSKKQMNAKGSARKKFLEVFAPIHAIRSLAELGEGGGGLLPLLDVDIPLELWDPELAVAVDRIEFGDLCPKDEPARSKIFLALSARDPFARYLAAACVNEQIASSSSDLWGGVLQALLEYAMDDTRWLVGRMRALVAADCLFAWDLDPLLPESLEHKDGLPLYLVGEGRRISMKARELIVLAIEKILGKIGVSTPKPLAVQAVNLRAWSWSRCMLCRQTGGGGPQCKGCGKQVCFRCFRNATETLVDTDCLSACSRWCHLCVGDFDSFPQPEPSPKPASLDYMDAAVLLGEGLFGRFKGNTLKILWGTAGLFEVNEDKTMKDTLHYIKWDSVCHKMYEPMLRDSNLTMLDEVWDKEIRGLSMGTKSNAPSILIQVSEQVDEMVDIIMGHGSEGWNTLSKRYKRLVSAVDHHFASPAAPGRDAMQNASSVEVLLVASGASASKTLGTQLFKQGKYLPALVAYADAIAAVVVLCVSAAVFGAVIDPETGAPIVSQSGMQSTITFANMTIPLYLACLLNAALIGNLLCREENAATFGDRWDQEDLAMASCRCCNIALDLLGVDFYNSLPECRNGMYTSGPPSLPSGIIAGCSVKTWIAKALFRRGQALVHAGVLEQAEADLRAAEALVPSDPAISEERKTVSRARGQLLSPEERKKEKAKRKKEKKKAKTKVCEPTPFLPAPSPLCLYKSTDMASEGLYWGHFESDEGNRACNDKAQAQETTREVDISAEERKKEKQRKKKEKRKAKKGSGHIDDMQETESVAGTDTISKDVEKSSDPGIATPGERSHQDKTRAKREKKDAIKAQRRAEAEAAAAAKKKRLELEAQRKKAEEESIAAAEAAHRAALEKAREMAEEADREREALLLARQKELDMLKQLEYEAERKRQIKRKSQTEAAEPSEPVAQDQLCPVSANNVTNRASTERGDGPRTTFDGGKGNAECTIDSAQECGNVSRNISESKAPSTSKDAEPVGKSEGAHTIVPFGNAAFFELESTPGNTIGNGHGNEDLTAAEFDALAFGDDAVQAHIKAYAKGDMCGLDKSALEHKPNKTDSNARDHFTSTNVGLNDYSQNVHVEDTEIQTVSSVVSSLPGFDDGQDDYSVPVEDMINRMYCADVPVEHKLSETSTSKNHEYSSLSQHGGSVVPPVKDVFYVRGYGGNDRKNLLHDFSCPGFGLTEDAGPYQDSGSSQSIWTQGSGTGPQSATAFTQGLQPPWPNQCEVPHANPQDTWQTSSKSTGTWIPPGAENSYGREVPRVGPSTGESLHHEESWADKGPGIAPTLSPWPSSARGQTTGLPPASGGNWGWDTSWGLHQQSGAAPAATDDLCVICRVRRKNTLPVPCGHVCGCFECLAALQQTPGQERCPVCQTPMHSVQRIILS</sequence>
<gene>
    <name evidence="8" type="ORF">PSAL00342_LOCUS4484</name>
    <name evidence="9" type="ORF">PSAL00342_LOCUS4485</name>
</gene>
<feature type="domain" description="RING-type" evidence="7">
    <location>
        <begin position="1705"/>
        <end position="1746"/>
    </location>
</feature>
<dbReference type="SMART" id="SM00184">
    <property type="entry name" value="RING"/>
    <property type="match status" value="2"/>
</dbReference>
<evidence type="ECO:0000256" key="3">
    <source>
        <dbReference type="ARBA" id="ARBA00022833"/>
    </source>
</evidence>
<proteinExistence type="predicted"/>
<feature type="compositionally biased region" description="Polar residues" evidence="5">
    <location>
        <begin position="1605"/>
        <end position="1618"/>
    </location>
</feature>
<dbReference type="GO" id="GO:0061630">
    <property type="term" value="F:ubiquitin protein ligase activity"/>
    <property type="evidence" value="ECO:0007669"/>
    <property type="project" value="TreeGrafter"/>
</dbReference>
<evidence type="ECO:0000256" key="5">
    <source>
        <dbReference type="SAM" id="MobiDB-lite"/>
    </source>
</evidence>
<feature type="compositionally biased region" description="Polar residues" evidence="5">
    <location>
        <begin position="1662"/>
        <end position="1673"/>
    </location>
</feature>
<dbReference type="PANTHER" id="PTHR46858:SF5">
    <property type="entry name" value="E3 UBIQUITIN-PROTEIN LIGASE APD1-RELATED"/>
    <property type="match status" value="1"/>
</dbReference>
<keyword evidence="6" id="KW-0812">Transmembrane</keyword>
<dbReference type="InterPro" id="IPR011990">
    <property type="entry name" value="TPR-like_helical_dom_sf"/>
</dbReference>
<feature type="compositionally biased region" description="Basic and acidic residues" evidence="5">
    <location>
        <begin position="1103"/>
        <end position="1116"/>
    </location>
</feature>
<evidence type="ECO:0000259" key="7">
    <source>
        <dbReference type="PROSITE" id="PS50089"/>
    </source>
</evidence>
<feature type="compositionally biased region" description="Basic residues" evidence="5">
    <location>
        <begin position="1117"/>
        <end position="1132"/>
    </location>
</feature>
<dbReference type="Gene3D" id="3.30.40.10">
    <property type="entry name" value="Zinc/RING finger domain, C3HC4 (zinc finger)"/>
    <property type="match status" value="1"/>
</dbReference>
<keyword evidence="3" id="KW-0862">Zinc</keyword>
<dbReference type="GO" id="GO:0008270">
    <property type="term" value="F:zinc ion binding"/>
    <property type="evidence" value="ECO:0007669"/>
    <property type="project" value="UniProtKB-KW"/>
</dbReference>
<feature type="compositionally biased region" description="Polar residues" evidence="5">
    <location>
        <begin position="1335"/>
        <end position="1346"/>
    </location>
</feature>
<evidence type="ECO:0000256" key="4">
    <source>
        <dbReference type="PROSITE-ProRule" id="PRU00175"/>
    </source>
</evidence>
<feature type="region of interest" description="Disordered" evidence="5">
    <location>
        <begin position="1601"/>
        <end position="1686"/>
    </location>
</feature>
<feature type="compositionally biased region" description="Basic residues" evidence="5">
    <location>
        <begin position="1039"/>
        <end position="1052"/>
    </location>
</feature>
<feature type="compositionally biased region" description="Basic and acidic residues" evidence="5">
    <location>
        <begin position="124"/>
        <end position="150"/>
    </location>
</feature>
<feature type="region of interest" description="Disordered" evidence="5">
    <location>
        <begin position="1335"/>
        <end position="1354"/>
    </location>
</feature>
<dbReference type="PANTHER" id="PTHR46858">
    <property type="entry name" value="OS05G0521000 PROTEIN"/>
    <property type="match status" value="1"/>
</dbReference>
<evidence type="ECO:0000313" key="9">
    <source>
        <dbReference type="EMBL" id="CAE0610650.1"/>
    </source>
</evidence>
<dbReference type="GO" id="GO:0016567">
    <property type="term" value="P:protein ubiquitination"/>
    <property type="evidence" value="ECO:0007669"/>
    <property type="project" value="TreeGrafter"/>
</dbReference>
<organism evidence="9">
    <name type="scientific">Picocystis salinarum</name>
    <dbReference type="NCBI Taxonomy" id="88271"/>
    <lineage>
        <taxon>Eukaryota</taxon>
        <taxon>Viridiplantae</taxon>
        <taxon>Chlorophyta</taxon>
        <taxon>Picocystophyceae</taxon>
        <taxon>Picocystales</taxon>
        <taxon>Picocystaceae</taxon>
        <taxon>Picocystis</taxon>
    </lineage>
</organism>
<feature type="compositionally biased region" description="Basic and acidic residues" evidence="5">
    <location>
        <begin position="1167"/>
        <end position="1192"/>
    </location>
</feature>
<feature type="region of interest" description="Disordered" evidence="5">
    <location>
        <begin position="1561"/>
        <end position="1586"/>
    </location>
</feature>
<dbReference type="SUPFAM" id="SSF57850">
    <property type="entry name" value="RING/U-box"/>
    <property type="match status" value="1"/>
</dbReference>
<evidence type="ECO:0000256" key="1">
    <source>
        <dbReference type="ARBA" id="ARBA00022723"/>
    </source>
</evidence>
<feature type="transmembrane region" description="Helical" evidence="6">
    <location>
        <begin position="843"/>
        <end position="867"/>
    </location>
</feature>
<protein>
    <recommendedName>
        <fullName evidence="7">RING-type domain-containing protein</fullName>
    </recommendedName>
</protein>
<keyword evidence="2 4" id="KW-0863">Zinc-finger</keyword>
<evidence type="ECO:0000256" key="2">
    <source>
        <dbReference type="ARBA" id="ARBA00022771"/>
    </source>
</evidence>
<dbReference type="EMBL" id="HBIS01004962">
    <property type="protein sequence ID" value="CAE0610650.1"/>
    <property type="molecule type" value="Transcribed_RNA"/>
</dbReference>
<dbReference type="EMBL" id="HBIS01004961">
    <property type="protein sequence ID" value="CAE0610649.1"/>
    <property type="molecule type" value="Transcribed_RNA"/>
</dbReference>
<evidence type="ECO:0000313" key="8">
    <source>
        <dbReference type="EMBL" id="CAE0610649.1"/>
    </source>
</evidence>
<dbReference type="Gene3D" id="1.25.40.10">
    <property type="entry name" value="Tetratricopeptide repeat domain"/>
    <property type="match status" value="1"/>
</dbReference>
<dbReference type="SUPFAM" id="SSF48452">
    <property type="entry name" value="TPR-like"/>
    <property type="match status" value="1"/>
</dbReference>
<dbReference type="InterPro" id="IPR013083">
    <property type="entry name" value="Znf_RING/FYVE/PHD"/>
</dbReference>
<keyword evidence="6" id="KW-0472">Membrane</keyword>
<accession>A0A6U9R8S4</accession>
<reference evidence="9" key="1">
    <citation type="submission" date="2021-01" db="EMBL/GenBank/DDBJ databases">
        <authorList>
            <person name="Corre E."/>
            <person name="Pelletier E."/>
            <person name="Niang G."/>
            <person name="Scheremetjew M."/>
            <person name="Finn R."/>
            <person name="Kale V."/>
            <person name="Holt S."/>
            <person name="Cochrane G."/>
            <person name="Meng A."/>
            <person name="Brown T."/>
            <person name="Cohen L."/>
        </authorList>
    </citation>
    <scope>NUCLEOTIDE SEQUENCE</scope>
    <source>
        <strain evidence="9">CCMP1897</strain>
    </source>
</reference>
<dbReference type="Pfam" id="PF13920">
    <property type="entry name" value="zf-C3HC4_3"/>
    <property type="match status" value="1"/>
</dbReference>
<feature type="region of interest" description="Disordered" evidence="5">
    <location>
        <begin position="1016"/>
        <end position="1057"/>
    </location>
</feature>
<evidence type="ECO:0000256" key="6">
    <source>
        <dbReference type="SAM" id="Phobius"/>
    </source>
</evidence>
<name>A0A6U9R8S4_9CHLO</name>
<dbReference type="InterPro" id="IPR001841">
    <property type="entry name" value="Znf_RING"/>
</dbReference>
<feature type="region of interest" description="Disordered" evidence="5">
    <location>
        <begin position="1"/>
        <end position="29"/>
    </location>
</feature>